<dbReference type="RefSeq" id="XP_003020383.1">
    <property type="nucleotide sequence ID" value="XM_003020337.1"/>
</dbReference>
<dbReference type="Gene3D" id="3.40.50.150">
    <property type="entry name" value="Vaccinia Virus protein VP39"/>
    <property type="match status" value="1"/>
</dbReference>
<proteinExistence type="predicted"/>
<evidence type="ECO:0008006" key="3">
    <source>
        <dbReference type="Google" id="ProtNLM"/>
    </source>
</evidence>
<reference evidence="2" key="1">
    <citation type="journal article" date="2011" name="Genome Biol.">
        <title>Comparative and functional genomics provide insights into the pathogenicity of dermatophytic fungi.</title>
        <authorList>
            <person name="Burmester A."/>
            <person name="Shelest E."/>
            <person name="Gloeckner G."/>
            <person name="Heddergott C."/>
            <person name="Schindler S."/>
            <person name="Staib P."/>
            <person name="Heidel A."/>
            <person name="Felder M."/>
            <person name="Petzold A."/>
            <person name="Szafranski K."/>
            <person name="Feuermann M."/>
            <person name="Pedruzzi I."/>
            <person name="Priebe S."/>
            <person name="Groth M."/>
            <person name="Winkler R."/>
            <person name="Li W."/>
            <person name="Kniemeyer O."/>
            <person name="Schroeckh V."/>
            <person name="Hertweck C."/>
            <person name="Hube B."/>
            <person name="White T.C."/>
            <person name="Platzer M."/>
            <person name="Guthke R."/>
            <person name="Heitman J."/>
            <person name="Woestemeyer J."/>
            <person name="Zipfel P.F."/>
            <person name="Monod M."/>
            <person name="Brakhage A.A."/>
        </authorList>
    </citation>
    <scope>NUCLEOTIDE SEQUENCE [LARGE SCALE GENOMIC DNA]</scope>
    <source>
        <strain evidence="2">HKI 0517</strain>
    </source>
</reference>
<comment type="caution">
    <text evidence="1">The sequence shown here is derived from an EMBL/GenBank/DDBJ whole genome shotgun (WGS) entry which is preliminary data.</text>
</comment>
<dbReference type="AlphaFoldDB" id="D4DED4"/>
<dbReference type="HOGENOM" id="CLU_056019_0_0_1"/>
<organism evidence="1 2">
    <name type="scientific">Trichophyton verrucosum (strain HKI 0517)</name>
    <dbReference type="NCBI Taxonomy" id="663202"/>
    <lineage>
        <taxon>Eukaryota</taxon>
        <taxon>Fungi</taxon>
        <taxon>Dikarya</taxon>
        <taxon>Ascomycota</taxon>
        <taxon>Pezizomycotina</taxon>
        <taxon>Eurotiomycetes</taxon>
        <taxon>Eurotiomycetidae</taxon>
        <taxon>Onygenales</taxon>
        <taxon>Arthrodermataceae</taxon>
        <taxon>Trichophyton</taxon>
    </lineage>
</organism>
<dbReference type="GeneID" id="9584142"/>
<dbReference type="Proteomes" id="UP000008383">
    <property type="component" value="Unassembled WGS sequence"/>
</dbReference>
<keyword evidence="2" id="KW-1185">Reference proteome</keyword>
<evidence type="ECO:0000313" key="1">
    <source>
        <dbReference type="EMBL" id="EFE39765.1"/>
    </source>
</evidence>
<sequence>MSIQPDIYTTPAPAATMAQEGSSYYDSPYMVEFYNLKWGKPSMPGMGIYWKIFTDAVTQHREAAPDKPFSVLDVGTGAGRVPIGNALALDELPTLLPLSDKHITIDLLVFAFNSVYHMERDGEFAQFFLQVSKVLTPGTGRACIGLADWFLLNPGEDMKARAESEELPPLEDVQSVDFPGLRYHTTMNRMDCQGKLCVCGEDVQVFQQLDDGRDKEIEVHRVRHSLRWFTKPEFSTAIEAAGLRIVEVSKVDESEETVGYDDNVYNLQRA</sequence>
<protein>
    <recommendedName>
        <fullName evidence="3">Methyltransferase domain-containing protein</fullName>
    </recommendedName>
</protein>
<dbReference type="KEGG" id="tve:TRV_05501"/>
<name>D4DED4_TRIVH</name>
<dbReference type="EMBL" id="ACYE01000293">
    <property type="protein sequence ID" value="EFE39765.1"/>
    <property type="molecule type" value="Genomic_DNA"/>
</dbReference>
<evidence type="ECO:0000313" key="2">
    <source>
        <dbReference type="Proteomes" id="UP000008383"/>
    </source>
</evidence>
<gene>
    <name evidence="1" type="ORF">TRV_05501</name>
</gene>
<dbReference type="OrthoDB" id="5339271at2759"/>
<accession>D4DED4</accession>
<dbReference type="SUPFAM" id="SSF53335">
    <property type="entry name" value="S-adenosyl-L-methionine-dependent methyltransferases"/>
    <property type="match status" value="1"/>
</dbReference>
<dbReference type="InterPro" id="IPR029063">
    <property type="entry name" value="SAM-dependent_MTases_sf"/>
</dbReference>